<proteinExistence type="predicted"/>
<keyword evidence="1" id="KW-0732">Signal</keyword>
<dbReference type="CDD" id="cd05380">
    <property type="entry name" value="CAP_euk"/>
    <property type="match status" value="1"/>
</dbReference>
<keyword evidence="4" id="KW-1185">Reference proteome</keyword>
<feature type="domain" description="SCP" evidence="2">
    <location>
        <begin position="21"/>
        <end position="180"/>
    </location>
</feature>
<gene>
    <name evidence="3" type="ORF">CAEBREN_23933</name>
</gene>
<dbReference type="STRING" id="135651.G0NTC4"/>
<dbReference type="Gene3D" id="3.40.33.10">
    <property type="entry name" value="CAP"/>
    <property type="match status" value="1"/>
</dbReference>
<evidence type="ECO:0000256" key="1">
    <source>
        <dbReference type="SAM" id="SignalP"/>
    </source>
</evidence>
<evidence type="ECO:0000259" key="2">
    <source>
        <dbReference type="SMART" id="SM00198"/>
    </source>
</evidence>
<dbReference type="HOGENOM" id="CLU_035730_7_1_1"/>
<dbReference type="SMART" id="SM00198">
    <property type="entry name" value="SCP"/>
    <property type="match status" value="1"/>
</dbReference>
<reference evidence="4" key="1">
    <citation type="submission" date="2011-07" db="EMBL/GenBank/DDBJ databases">
        <authorList>
            <consortium name="Caenorhabditis brenneri Sequencing and Analysis Consortium"/>
            <person name="Wilson R.K."/>
        </authorList>
    </citation>
    <scope>NUCLEOTIDE SEQUENCE [LARGE SCALE GENOMIC DNA]</scope>
    <source>
        <strain evidence="4">PB2801</strain>
    </source>
</reference>
<dbReference type="SUPFAM" id="SSF55797">
    <property type="entry name" value="PR-1-like"/>
    <property type="match status" value="1"/>
</dbReference>
<dbReference type="AlphaFoldDB" id="G0NTC4"/>
<dbReference type="PRINTS" id="PR00838">
    <property type="entry name" value="V5ALLERGEN"/>
</dbReference>
<dbReference type="InParanoid" id="G0NTC4"/>
<accession>G0NTC4</accession>
<organism evidence="4">
    <name type="scientific">Caenorhabditis brenneri</name>
    <name type="common">Nematode worm</name>
    <dbReference type="NCBI Taxonomy" id="135651"/>
    <lineage>
        <taxon>Eukaryota</taxon>
        <taxon>Metazoa</taxon>
        <taxon>Ecdysozoa</taxon>
        <taxon>Nematoda</taxon>
        <taxon>Chromadorea</taxon>
        <taxon>Rhabditida</taxon>
        <taxon>Rhabditina</taxon>
        <taxon>Rhabditomorpha</taxon>
        <taxon>Rhabditoidea</taxon>
        <taxon>Rhabditidae</taxon>
        <taxon>Peloderinae</taxon>
        <taxon>Caenorhabditis</taxon>
    </lineage>
</organism>
<dbReference type="FunCoup" id="G0NTC4">
    <property type="interactions" value="76"/>
</dbReference>
<name>G0NTC4_CAEBE</name>
<feature type="chain" id="PRO_5003405725" description="SCP domain-containing protein" evidence="1">
    <location>
        <begin position="17"/>
        <end position="235"/>
    </location>
</feature>
<dbReference type="Proteomes" id="UP000008068">
    <property type="component" value="Unassembled WGS sequence"/>
</dbReference>
<dbReference type="EMBL" id="GL379943">
    <property type="protein sequence ID" value="EGT37145.1"/>
    <property type="molecule type" value="Genomic_DNA"/>
</dbReference>
<evidence type="ECO:0000313" key="4">
    <source>
        <dbReference type="Proteomes" id="UP000008068"/>
    </source>
</evidence>
<dbReference type="InterPro" id="IPR035940">
    <property type="entry name" value="CAP_sf"/>
</dbReference>
<evidence type="ECO:0000313" key="3">
    <source>
        <dbReference type="EMBL" id="EGT37145.1"/>
    </source>
</evidence>
<dbReference type="eggNOG" id="KOG3017">
    <property type="taxonomic scope" value="Eukaryota"/>
</dbReference>
<dbReference type="OMA" id="ATIVCQY"/>
<dbReference type="FunFam" id="3.40.33.10:FF:000013">
    <property type="entry name" value="SCP-Like extracellular protein"/>
    <property type="match status" value="1"/>
</dbReference>
<dbReference type="InterPro" id="IPR002413">
    <property type="entry name" value="V5_allergen-like"/>
</dbReference>
<sequence>MQTLFILALVCVGAYANFGEGGKQGLLNGHNNMRSKIAKGQYVARGTKKESGTNMLKMKWDSSLESSAQGYANTCPTGHSTIPSIGENLYYYWSGAGISNLDQFGSMAAAAWESEFQDYGWGSNKFTMSLANTGVGHATQMAWALTDKIGCGIKMCGPDASKGGMNRVAVVCHYKIQLVFFISISSTHSILQRKLLVQEYLQHWSHLLCLSKWNQMRAIYRTLRLIFSNLNVLWV</sequence>
<dbReference type="PRINTS" id="PR00837">
    <property type="entry name" value="V5TPXLIKE"/>
</dbReference>
<feature type="signal peptide" evidence="1">
    <location>
        <begin position="1"/>
        <end position="16"/>
    </location>
</feature>
<protein>
    <recommendedName>
        <fullName evidence="2">SCP domain-containing protein</fullName>
    </recommendedName>
</protein>
<dbReference type="Pfam" id="PF00188">
    <property type="entry name" value="CAP"/>
    <property type="match status" value="1"/>
</dbReference>
<dbReference type="InterPro" id="IPR001283">
    <property type="entry name" value="CRISP-related"/>
</dbReference>
<dbReference type="OrthoDB" id="5876828at2759"/>
<dbReference type="PANTHER" id="PTHR10334">
    <property type="entry name" value="CYSTEINE-RICH SECRETORY PROTEIN-RELATED"/>
    <property type="match status" value="1"/>
</dbReference>
<dbReference type="InterPro" id="IPR014044">
    <property type="entry name" value="CAP_dom"/>
</dbReference>